<dbReference type="Proteomes" id="UP000324896">
    <property type="component" value="Unassembled WGS sequence"/>
</dbReference>
<feature type="binding site" evidence="11">
    <location>
        <begin position="74"/>
        <end position="75"/>
    </location>
    <ligand>
        <name>FAD</name>
        <dbReference type="ChEBI" id="CHEBI:57692"/>
    </ligand>
</feature>
<evidence type="ECO:0000313" key="14">
    <source>
        <dbReference type="EMBL" id="SDC88958.1"/>
    </source>
</evidence>
<evidence type="ECO:0000259" key="13">
    <source>
        <dbReference type="PROSITE" id="PS51384"/>
    </source>
</evidence>
<keyword evidence="3 11" id="KW-0285">Flavoprotein</keyword>
<feature type="binding site" evidence="12">
    <location>
        <position position="221"/>
    </location>
    <ligand>
        <name>[2Fe-2S] cluster</name>
        <dbReference type="ChEBI" id="CHEBI:190135"/>
    </ligand>
</feature>
<dbReference type="InterPro" id="IPR050353">
    <property type="entry name" value="PyrK_electron_transfer"/>
</dbReference>
<evidence type="ECO:0000256" key="1">
    <source>
        <dbReference type="ARBA" id="ARBA00006422"/>
    </source>
</evidence>
<dbReference type="Gene3D" id="2.40.30.10">
    <property type="entry name" value="Translation factors"/>
    <property type="match status" value="1"/>
</dbReference>
<evidence type="ECO:0000256" key="10">
    <source>
        <dbReference type="ARBA" id="ARBA00034078"/>
    </source>
</evidence>
<evidence type="ECO:0000256" key="3">
    <source>
        <dbReference type="ARBA" id="ARBA00022630"/>
    </source>
</evidence>
<dbReference type="InterPro" id="IPR019480">
    <property type="entry name" value="Dihydroorotate_DH_Fe-S-bd"/>
</dbReference>
<feature type="binding site" evidence="12">
    <location>
        <position position="226"/>
    </location>
    <ligand>
        <name>[2Fe-2S] cluster</name>
        <dbReference type="ChEBI" id="CHEBI:190135"/>
    </ligand>
</feature>
<dbReference type="InterPro" id="IPR039261">
    <property type="entry name" value="FNR_nucleotide-bd"/>
</dbReference>
<dbReference type="STRING" id="54121.SAMN04515653_1129"/>
<evidence type="ECO:0000256" key="7">
    <source>
        <dbReference type="ARBA" id="ARBA00022982"/>
    </source>
</evidence>
<keyword evidence="5 12" id="KW-0479">Metal-binding</keyword>
<dbReference type="AlphaFoldDB" id="A0A1G6Q9G5"/>
<dbReference type="PRINTS" id="PR00409">
    <property type="entry name" value="PHDIOXRDTASE"/>
</dbReference>
<evidence type="ECO:0000256" key="5">
    <source>
        <dbReference type="ARBA" id="ARBA00022723"/>
    </source>
</evidence>
<dbReference type="RefSeq" id="WP_073160751.1">
    <property type="nucleotide sequence ID" value="NZ_FMYT01000017.1"/>
</dbReference>
<dbReference type="Pfam" id="PF10418">
    <property type="entry name" value="DHODB_Fe-S_bind"/>
    <property type="match status" value="1"/>
</dbReference>
<evidence type="ECO:0000256" key="2">
    <source>
        <dbReference type="ARBA" id="ARBA00022448"/>
    </source>
</evidence>
<dbReference type="Gene3D" id="3.40.50.80">
    <property type="entry name" value="Nucleotide-binding domain of ferredoxin-NADP reductase (FNR) module"/>
    <property type="match status" value="1"/>
</dbReference>
<dbReference type="Pfam" id="PF00970">
    <property type="entry name" value="FAD_binding_6"/>
    <property type="match status" value="1"/>
</dbReference>
<keyword evidence="8 12" id="KW-0408">Iron</keyword>
<evidence type="ECO:0000313" key="15">
    <source>
        <dbReference type="Proteomes" id="UP000324896"/>
    </source>
</evidence>
<dbReference type="SUPFAM" id="SSF52343">
    <property type="entry name" value="Ferredoxin reductase-like, C-terminal NADP-linked domain"/>
    <property type="match status" value="1"/>
</dbReference>
<accession>A0A1G6Q9G5</accession>
<feature type="domain" description="FAD-binding FR-type" evidence="13">
    <location>
        <begin position="1"/>
        <end position="99"/>
    </location>
</feature>
<sequence>MFKIITNEEVGPDIFKLALKYDQLPQKPEPGQFFNIKVSQELSDDPLLRRPFSIFDFKPEEKRVEFIYKVVGKGTKVLSKLKNGTELDVLGPLGSPFSLNNMNKEINLIGGGMGIAPLFYLAKKLEKQNADLKVYLGAADKSELNFFENKFSQLKADIYLASMSEELTIKGTALDLWLKKLENKPDFIYSCGPEKMLAAVEKEALKNNIIGEISIEKRMGCGIGVCLSCSCETKTEDKKNKRACVEGPVFELGEVVLDG</sequence>
<feature type="binding site" evidence="12">
    <location>
        <position position="244"/>
    </location>
    <ligand>
        <name>[2Fe-2S] cluster</name>
        <dbReference type="ChEBI" id="CHEBI:190135"/>
    </ligand>
</feature>
<evidence type="ECO:0000256" key="8">
    <source>
        <dbReference type="ARBA" id="ARBA00023004"/>
    </source>
</evidence>
<dbReference type="PROSITE" id="PS51384">
    <property type="entry name" value="FAD_FR"/>
    <property type="match status" value="1"/>
</dbReference>
<keyword evidence="2" id="KW-0813">Transport</keyword>
<dbReference type="PANTHER" id="PTHR43513:SF3">
    <property type="entry name" value="DIHYDROOROTATE DEHYDROGENASE B (NAD(+)), ELECTRON TRANSFER SUBUNIT-RELATED"/>
    <property type="match status" value="1"/>
</dbReference>
<keyword evidence="7" id="KW-0249">Electron transport</keyword>
<keyword evidence="6 11" id="KW-0274">FAD</keyword>
<reference evidence="14 15" key="1">
    <citation type="submission" date="2016-10" db="EMBL/GenBank/DDBJ databases">
        <authorList>
            <person name="Varghese N."/>
            <person name="Submissions S."/>
        </authorList>
    </citation>
    <scope>NUCLEOTIDE SEQUENCE [LARGE SCALE GENOMIC DNA]</scope>
    <source>
        <strain evidence="14 15">WG10</strain>
    </source>
</reference>
<evidence type="ECO:0000256" key="9">
    <source>
        <dbReference type="ARBA" id="ARBA00023014"/>
    </source>
</evidence>
<dbReference type="InterPro" id="IPR008333">
    <property type="entry name" value="Cbr1-like_FAD-bd_dom"/>
</dbReference>
<dbReference type="EMBL" id="FMYT01000017">
    <property type="protein sequence ID" value="SDC88958.1"/>
    <property type="molecule type" value="Genomic_DNA"/>
</dbReference>
<organism evidence="14 15">
    <name type="scientific">Halanaerobium congolense</name>
    <dbReference type="NCBI Taxonomy" id="54121"/>
    <lineage>
        <taxon>Bacteria</taxon>
        <taxon>Bacillati</taxon>
        <taxon>Bacillota</taxon>
        <taxon>Clostridia</taxon>
        <taxon>Halanaerobiales</taxon>
        <taxon>Halanaerobiaceae</taxon>
        <taxon>Halanaerobium</taxon>
    </lineage>
</organism>
<dbReference type="PIRSF" id="PIRSF006816">
    <property type="entry name" value="Cyc3_hyd_g"/>
    <property type="match status" value="1"/>
</dbReference>
<comment type="cofactor">
    <cofactor evidence="10">
        <name>[2Fe-2S] cluster</name>
        <dbReference type="ChEBI" id="CHEBI:190135"/>
    </cofactor>
</comment>
<dbReference type="SUPFAM" id="SSF63380">
    <property type="entry name" value="Riboflavin synthase domain-like"/>
    <property type="match status" value="1"/>
</dbReference>
<dbReference type="OrthoDB" id="9789468at2"/>
<dbReference type="CDD" id="cd06218">
    <property type="entry name" value="DHOD_e_trans"/>
    <property type="match status" value="1"/>
</dbReference>
<protein>
    <submittedName>
        <fullName evidence="14">Dihydroorotate oxidase B, electron transfer subunit</fullName>
    </submittedName>
</protein>
<proteinExistence type="inferred from homology"/>
<name>A0A1G6Q9G5_9FIRM</name>
<gene>
    <name evidence="14" type="ORF">SAMN04488597_11712</name>
</gene>
<dbReference type="GO" id="GO:0016491">
    <property type="term" value="F:oxidoreductase activity"/>
    <property type="evidence" value="ECO:0007669"/>
    <property type="project" value="InterPro"/>
</dbReference>
<dbReference type="GO" id="GO:0050660">
    <property type="term" value="F:flavin adenine dinucleotide binding"/>
    <property type="evidence" value="ECO:0007669"/>
    <property type="project" value="InterPro"/>
</dbReference>
<evidence type="ECO:0000256" key="11">
    <source>
        <dbReference type="PIRSR" id="PIRSR006816-1"/>
    </source>
</evidence>
<keyword evidence="4 12" id="KW-0001">2Fe-2S</keyword>
<comment type="cofactor">
    <cofactor evidence="12">
        <name>[2Fe-2S] cluster</name>
        <dbReference type="ChEBI" id="CHEBI:190135"/>
    </cofactor>
    <text evidence="12">Binds 1 [2Fe-2S] cluster per subunit.</text>
</comment>
<dbReference type="InterPro" id="IPR037117">
    <property type="entry name" value="Dihydroorotate_DH_ele_sf"/>
</dbReference>
<evidence type="ECO:0000256" key="12">
    <source>
        <dbReference type="PIRSR" id="PIRSR006816-2"/>
    </source>
</evidence>
<feature type="binding site" evidence="11">
    <location>
        <begin position="50"/>
        <end position="53"/>
    </location>
    <ligand>
        <name>FAD</name>
        <dbReference type="ChEBI" id="CHEBI:57692"/>
    </ligand>
</feature>
<evidence type="ECO:0000256" key="4">
    <source>
        <dbReference type="ARBA" id="ARBA00022714"/>
    </source>
</evidence>
<dbReference type="GO" id="GO:0046872">
    <property type="term" value="F:metal ion binding"/>
    <property type="evidence" value="ECO:0007669"/>
    <property type="project" value="UniProtKB-KW"/>
</dbReference>
<feature type="binding site" evidence="12">
    <location>
        <position position="229"/>
    </location>
    <ligand>
        <name>[2Fe-2S] cluster</name>
        <dbReference type="ChEBI" id="CHEBI:190135"/>
    </ligand>
</feature>
<dbReference type="PANTHER" id="PTHR43513">
    <property type="entry name" value="DIHYDROOROTATE DEHYDROGENASE B (NAD(+)), ELECTRON TRANSFER SUBUNIT"/>
    <property type="match status" value="1"/>
</dbReference>
<dbReference type="InterPro" id="IPR012165">
    <property type="entry name" value="Cyt_c3_hydrogenase_gsu"/>
</dbReference>
<dbReference type="GO" id="GO:0051537">
    <property type="term" value="F:2 iron, 2 sulfur cluster binding"/>
    <property type="evidence" value="ECO:0007669"/>
    <property type="project" value="UniProtKB-KW"/>
</dbReference>
<comment type="cofactor">
    <cofactor evidence="11">
        <name>FAD</name>
        <dbReference type="ChEBI" id="CHEBI:57692"/>
    </cofactor>
    <text evidence="11">Binds 1 FAD per subunit.</text>
</comment>
<dbReference type="Gene3D" id="2.10.240.10">
    <property type="entry name" value="Dihydroorotate dehydrogenase, electron transfer subunit"/>
    <property type="match status" value="1"/>
</dbReference>
<keyword evidence="9 12" id="KW-0411">Iron-sulfur</keyword>
<comment type="similarity">
    <text evidence="1">Belongs to the PyrK family.</text>
</comment>
<dbReference type="GO" id="GO:0006221">
    <property type="term" value="P:pyrimidine nucleotide biosynthetic process"/>
    <property type="evidence" value="ECO:0007669"/>
    <property type="project" value="InterPro"/>
</dbReference>
<dbReference type="InterPro" id="IPR017927">
    <property type="entry name" value="FAD-bd_FR_type"/>
</dbReference>
<evidence type="ECO:0000256" key="6">
    <source>
        <dbReference type="ARBA" id="ARBA00022827"/>
    </source>
</evidence>
<dbReference type="InterPro" id="IPR017938">
    <property type="entry name" value="Riboflavin_synthase-like_b-brl"/>
</dbReference>